<name>A0ABU0FKM6_9HYPH</name>
<dbReference type="RefSeq" id="WP_307433317.1">
    <property type="nucleotide sequence ID" value="NZ_JAUSVK010000001.1"/>
</dbReference>
<organism evidence="3 4">
    <name type="scientific">Labrys monachus</name>
    <dbReference type="NCBI Taxonomy" id="217067"/>
    <lineage>
        <taxon>Bacteria</taxon>
        <taxon>Pseudomonadati</taxon>
        <taxon>Pseudomonadota</taxon>
        <taxon>Alphaproteobacteria</taxon>
        <taxon>Hyphomicrobiales</taxon>
        <taxon>Xanthobacteraceae</taxon>
        <taxon>Labrys</taxon>
    </lineage>
</organism>
<feature type="region of interest" description="Disordered" evidence="1">
    <location>
        <begin position="27"/>
        <end position="60"/>
    </location>
</feature>
<comment type="caution">
    <text evidence="3">The sequence shown here is derived from an EMBL/GenBank/DDBJ whole genome shotgun (WGS) entry which is preliminary data.</text>
</comment>
<feature type="chain" id="PRO_5045723970" evidence="2">
    <location>
        <begin position="28"/>
        <end position="312"/>
    </location>
</feature>
<accession>A0ABU0FKM6</accession>
<evidence type="ECO:0000313" key="3">
    <source>
        <dbReference type="EMBL" id="MDQ0395076.1"/>
    </source>
</evidence>
<evidence type="ECO:0000256" key="1">
    <source>
        <dbReference type="SAM" id="MobiDB-lite"/>
    </source>
</evidence>
<protein>
    <submittedName>
        <fullName evidence="3">Uncharacterized protein</fullName>
    </submittedName>
</protein>
<evidence type="ECO:0000256" key="2">
    <source>
        <dbReference type="SAM" id="SignalP"/>
    </source>
</evidence>
<gene>
    <name evidence="3" type="ORF">J3R73_004868</name>
</gene>
<sequence>MIPARFLPALLALAFLPPLSAPGIAQAAAEDAPRDAGAAPSGKAADAPLPGAPQQAPAAIDPASLRRLSLSASFTEKGERIRSGIKWRVFRTQPDSTDVTRVADSDAPAPTFTLPPGSYIVHAAYGLAAVIKHVDIAQSAVTDTLVLKAGGLKVEASVGDRPIPPTQLSARVMLIQSTGERHLIAEGVSATNILRLPEGRYNVECTYGDSNAVVSAEISVTAGKLTEANFHEMAATLTLKLVSQPGGEAIANTAWSVLTPGGDVIRESIGAFPSLILAEGNYTVVARHEGRVYTRDFDVKSGQDGDVEVIAR</sequence>
<proteinExistence type="predicted"/>
<feature type="signal peptide" evidence="2">
    <location>
        <begin position="1"/>
        <end position="27"/>
    </location>
</feature>
<keyword evidence="2" id="KW-0732">Signal</keyword>
<keyword evidence="4" id="KW-1185">Reference proteome</keyword>
<reference evidence="3 4" key="1">
    <citation type="submission" date="2023-07" db="EMBL/GenBank/DDBJ databases">
        <title>Genomic Encyclopedia of Type Strains, Phase IV (KMG-IV): sequencing the most valuable type-strain genomes for metagenomic binning, comparative biology and taxonomic classification.</title>
        <authorList>
            <person name="Goeker M."/>
        </authorList>
    </citation>
    <scope>NUCLEOTIDE SEQUENCE [LARGE SCALE GENOMIC DNA]</scope>
    <source>
        <strain evidence="3 4">DSM 5896</strain>
    </source>
</reference>
<evidence type="ECO:0000313" key="4">
    <source>
        <dbReference type="Proteomes" id="UP001237448"/>
    </source>
</evidence>
<dbReference type="EMBL" id="JAUSVK010000001">
    <property type="protein sequence ID" value="MDQ0395076.1"/>
    <property type="molecule type" value="Genomic_DNA"/>
</dbReference>
<dbReference type="Proteomes" id="UP001237448">
    <property type="component" value="Unassembled WGS sequence"/>
</dbReference>